<keyword evidence="1" id="KW-0812">Transmembrane</keyword>
<feature type="transmembrane region" description="Helical" evidence="1">
    <location>
        <begin position="230"/>
        <end position="255"/>
    </location>
</feature>
<proteinExistence type="predicted"/>
<evidence type="ECO:0000256" key="1">
    <source>
        <dbReference type="SAM" id="Phobius"/>
    </source>
</evidence>
<gene>
    <name evidence="2" type="ORF">B0T26DRAFT_804252</name>
</gene>
<evidence type="ECO:0000313" key="2">
    <source>
        <dbReference type="EMBL" id="KAK0713449.1"/>
    </source>
</evidence>
<dbReference type="GeneID" id="85330392"/>
<organism evidence="2 3">
    <name type="scientific">Lasiosphaeria miniovina</name>
    <dbReference type="NCBI Taxonomy" id="1954250"/>
    <lineage>
        <taxon>Eukaryota</taxon>
        <taxon>Fungi</taxon>
        <taxon>Dikarya</taxon>
        <taxon>Ascomycota</taxon>
        <taxon>Pezizomycotina</taxon>
        <taxon>Sordariomycetes</taxon>
        <taxon>Sordariomycetidae</taxon>
        <taxon>Sordariales</taxon>
        <taxon>Lasiosphaeriaceae</taxon>
        <taxon>Lasiosphaeria</taxon>
    </lineage>
</organism>
<dbReference type="EMBL" id="JAUIRO010000005">
    <property type="protein sequence ID" value="KAK0713449.1"/>
    <property type="molecule type" value="Genomic_DNA"/>
</dbReference>
<evidence type="ECO:0000313" key="3">
    <source>
        <dbReference type="Proteomes" id="UP001172101"/>
    </source>
</evidence>
<comment type="caution">
    <text evidence="2">The sequence shown here is derived from an EMBL/GenBank/DDBJ whole genome shotgun (WGS) entry which is preliminary data.</text>
</comment>
<keyword evidence="1" id="KW-1133">Transmembrane helix</keyword>
<dbReference type="Proteomes" id="UP001172101">
    <property type="component" value="Unassembled WGS sequence"/>
</dbReference>
<accession>A0AA40DRF8</accession>
<sequence length="274" mass="28788">MSDTPITPASTATTPAFVAGTATSLLALTTPFARPPSCGEIFSTSSIVSSYWWDDYSLTTVQVLASDAADPRFASCQPPGWGAVVSASRFSFSPAVCPTGWTAYSVKALAAQSTTAYCCDRDYHLEWPVSDLSISGIASPACFVNLGTTLLPSSSSSVLFPNGIQVHNAWHIAWAASETSTLSPTPPQLACGRTLATWVPGEIVPPSNVSSAGVCQDDSSNSGVAIGRSLYLFLVVGLPLIFVAIFASCCVLCFCRRRRGVRGVRGRPHKLPGN</sequence>
<keyword evidence="3" id="KW-1185">Reference proteome</keyword>
<dbReference type="RefSeq" id="XP_060294772.1">
    <property type="nucleotide sequence ID" value="XM_060447122.1"/>
</dbReference>
<reference evidence="2" key="1">
    <citation type="submission" date="2023-06" db="EMBL/GenBank/DDBJ databases">
        <title>Genome-scale phylogeny and comparative genomics of the fungal order Sordariales.</title>
        <authorList>
            <consortium name="Lawrence Berkeley National Laboratory"/>
            <person name="Hensen N."/>
            <person name="Bonometti L."/>
            <person name="Westerberg I."/>
            <person name="Brannstrom I.O."/>
            <person name="Guillou S."/>
            <person name="Cros-Aarteil S."/>
            <person name="Calhoun S."/>
            <person name="Haridas S."/>
            <person name="Kuo A."/>
            <person name="Mondo S."/>
            <person name="Pangilinan J."/>
            <person name="Riley R."/>
            <person name="LaButti K."/>
            <person name="Andreopoulos B."/>
            <person name="Lipzen A."/>
            <person name="Chen C."/>
            <person name="Yanf M."/>
            <person name="Daum C."/>
            <person name="Ng V."/>
            <person name="Clum A."/>
            <person name="Steindorff A."/>
            <person name="Ohm R."/>
            <person name="Martin F."/>
            <person name="Silar P."/>
            <person name="Natvig D."/>
            <person name="Lalanne C."/>
            <person name="Gautier V."/>
            <person name="Ament-velasquez S.L."/>
            <person name="Kruys A."/>
            <person name="Hutchinson M.I."/>
            <person name="Powell A.J."/>
            <person name="Barry K."/>
            <person name="Miller A.N."/>
            <person name="Grigoriev I.V."/>
            <person name="Debuchy R."/>
            <person name="Gladieux P."/>
            <person name="Thoren M.H."/>
            <person name="Johannesson H."/>
        </authorList>
    </citation>
    <scope>NUCLEOTIDE SEQUENCE</scope>
    <source>
        <strain evidence="2">SMH2392-1A</strain>
    </source>
</reference>
<keyword evidence="1" id="KW-0472">Membrane</keyword>
<name>A0AA40DRF8_9PEZI</name>
<protein>
    <submittedName>
        <fullName evidence="2">Uncharacterized protein</fullName>
    </submittedName>
</protein>
<dbReference type="AlphaFoldDB" id="A0AA40DRF8"/>